<gene>
    <name evidence="2" type="ORF">ENT43_01080</name>
</gene>
<evidence type="ECO:0000313" key="2">
    <source>
        <dbReference type="EMBL" id="HGT70838.1"/>
    </source>
</evidence>
<sequence>MTKTKRKFFAILAALVLISLSLIGCGGGGGGGSESPAPAPTGTISQKVEARPVTTGTYTEGDVETSAGTLVQIRSTIRNNSGSAISDLTAWAELPEDISIEPNSVEVIYGVDSTTKVLSSDIGTSTGVALGITIPAGSWAYLKYKVRIASGATGDKVVKTKITGITDPAQIKIKLGGGGGGTCPTVTNPTCQPGYHLVAGANDSYGCPTTGTCVQDTTQTQTGSLTVLSNLNVANVCVSGAGSRCGETSTGGWQATMQAGSYTLNCPAVTGYTVDSNASTRTGTLTAGGSLTLNCAYTAQTGGNPNPQPTQTGTIYVQSNLYVANACLSGASSYCGYTENGGYTASNMAVGGYTLACPTINGYEISSQSTRTGTLIAGGSLTLNCLYASTNTGGGGGNTGGGGLIGPGGF</sequence>
<protein>
    <recommendedName>
        <fullName evidence="3">DUF11 domain-containing protein</fullName>
    </recommendedName>
</protein>
<feature type="signal peptide" evidence="1">
    <location>
        <begin position="1"/>
        <end position="24"/>
    </location>
</feature>
<name>A0A7C4R4N3_UNCC3</name>
<dbReference type="EMBL" id="DSYQ01000003">
    <property type="protein sequence ID" value="HGT70838.1"/>
    <property type="molecule type" value="Genomic_DNA"/>
</dbReference>
<reference evidence="2" key="1">
    <citation type="journal article" date="2020" name="mSystems">
        <title>Genome- and Community-Level Interaction Insights into Carbon Utilization and Element Cycling Functions of Hydrothermarchaeota in Hydrothermal Sediment.</title>
        <authorList>
            <person name="Zhou Z."/>
            <person name="Liu Y."/>
            <person name="Xu W."/>
            <person name="Pan J."/>
            <person name="Luo Z.H."/>
            <person name="Li M."/>
        </authorList>
    </citation>
    <scope>NUCLEOTIDE SEQUENCE [LARGE SCALE GENOMIC DNA]</scope>
    <source>
        <strain evidence="2">SpSt-579</strain>
    </source>
</reference>
<evidence type="ECO:0000256" key="1">
    <source>
        <dbReference type="SAM" id="SignalP"/>
    </source>
</evidence>
<evidence type="ECO:0008006" key="3">
    <source>
        <dbReference type="Google" id="ProtNLM"/>
    </source>
</evidence>
<comment type="caution">
    <text evidence="2">The sequence shown here is derived from an EMBL/GenBank/DDBJ whole genome shotgun (WGS) entry which is preliminary data.</text>
</comment>
<feature type="chain" id="PRO_5028079318" description="DUF11 domain-containing protein" evidence="1">
    <location>
        <begin position="25"/>
        <end position="410"/>
    </location>
</feature>
<keyword evidence="1" id="KW-0732">Signal</keyword>
<dbReference type="PROSITE" id="PS51257">
    <property type="entry name" value="PROKAR_LIPOPROTEIN"/>
    <property type="match status" value="1"/>
</dbReference>
<organism evidence="2">
    <name type="scientific">candidate division CPR3 bacterium</name>
    <dbReference type="NCBI Taxonomy" id="2268181"/>
    <lineage>
        <taxon>Bacteria</taxon>
        <taxon>Bacteria division CPR3</taxon>
    </lineage>
</organism>
<proteinExistence type="predicted"/>
<dbReference type="AlphaFoldDB" id="A0A7C4R4N3"/>
<accession>A0A7C4R4N3</accession>